<accession>A0A7W7QJ33</accession>
<sequence length="246" mass="27517">MRLADIIGWSESQISMVEQGHRKPTRAFTVSVDAAMRLGGRLIELYDMLDSLASQSPEWFRPWIEVEREAHTLRFWAPLIVPGMLQVEGYARALLSGEPGVSEDGVEELVKARLDRQNILARPDPPRLWVVLDETVLARPVGSPEIMAAQIAHLLEAGKEKHISIQILPHSAYNTVGLAGSFVVAELSGAAADMVYVESQGTEGRVTDRVKEVERLRFKHDAIRADALSRRESLNAIKEMMRRWTA</sequence>
<gene>
    <name evidence="2" type="ORF">FHS44_001553</name>
</gene>
<dbReference type="Proteomes" id="UP000552644">
    <property type="component" value="Unassembled WGS sequence"/>
</dbReference>
<organism evidence="2 3">
    <name type="scientific">Streptosporangium saharense</name>
    <dbReference type="NCBI Taxonomy" id="1706840"/>
    <lineage>
        <taxon>Bacteria</taxon>
        <taxon>Bacillati</taxon>
        <taxon>Actinomycetota</taxon>
        <taxon>Actinomycetes</taxon>
        <taxon>Streptosporangiales</taxon>
        <taxon>Streptosporangiaceae</taxon>
        <taxon>Streptosporangium</taxon>
    </lineage>
</organism>
<protein>
    <recommendedName>
        <fullName evidence="1">DUF5753 domain-containing protein</fullName>
    </recommendedName>
</protein>
<name>A0A7W7QJ33_9ACTN</name>
<keyword evidence="3" id="KW-1185">Reference proteome</keyword>
<comment type="caution">
    <text evidence="2">The sequence shown here is derived from an EMBL/GenBank/DDBJ whole genome shotgun (WGS) entry which is preliminary data.</text>
</comment>
<evidence type="ECO:0000313" key="2">
    <source>
        <dbReference type="EMBL" id="MBB4914481.1"/>
    </source>
</evidence>
<evidence type="ECO:0000313" key="3">
    <source>
        <dbReference type="Proteomes" id="UP000552644"/>
    </source>
</evidence>
<reference evidence="2 3" key="1">
    <citation type="submission" date="2020-08" db="EMBL/GenBank/DDBJ databases">
        <title>Genomic Encyclopedia of Type Strains, Phase III (KMG-III): the genomes of soil and plant-associated and newly described type strains.</title>
        <authorList>
            <person name="Whitman W."/>
        </authorList>
    </citation>
    <scope>NUCLEOTIDE SEQUENCE [LARGE SCALE GENOMIC DNA]</scope>
    <source>
        <strain evidence="2 3">CECT 8840</strain>
    </source>
</reference>
<dbReference type="EMBL" id="JACHJP010000001">
    <property type="protein sequence ID" value="MBB4914481.1"/>
    <property type="molecule type" value="Genomic_DNA"/>
</dbReference>
<dbReference type="InterPro" id="IPR043917">
    <property type="entry name" value="DUF5753"/>
</dbReference>
<dbReference type="AlphaFoldDB" id="A0A7W7QJ33"/>
<feature type="domain" description="DUF5753" evidence="1">
    <location>
        <begin position="62"/>
        <end position="239"/>
    </location>
</feature>
<evidence type="ECO:0000259" key="1">
    <source>
        <dbReference type="Pfam" id="PF19054"/>
    </source>
</evidence>
<dbReference type="Pfam" id="PF19054">
    <property type="entry name" value="DUF5753"/>
    <property type="match status" value="1"/>
</dbReference>
<proteinExistence type="predicted"/>